<dbReference type="InterPro" id="IPR000209">
    <property type="entry name" value="Peptidase_S8/S53_dom"/>
</dbReference>
<feature type="chain" id="PRO_5046909720" evidence="7">
    <location>
        <begin position="24"/>
        <end position="376"/>
    </location>
</feature>
<dbReference type="PROSITE" id="PS00137">
    <property type="entry name" value="SUBTILASE_HIS"/>
    <property type="match status" value="1"/>
</dbReference>
<evidence type="ECO:0000313" key="9">
    <source>
        <dbReference type="EMBL" id="MFC3452149.1"/>
    </source>
</evidence>
<evidence type="ECO:0000256" key="3">
    <source>
        <dbReference type="ARBA" id="ARBA00022801"/>
    </source>
</evidence>
<keyword evidence="3" id="KW-0378">Hydrolase</keyword>
<evidence type="ECO:0000256" key="1">
    <source>
        <dbReference type="ARBA" id="ARBA00011073"/>
    </source>
</evidence>
<feature type="signal peptide" evidence="7">
    <location>
        <begin position="1"/>
        <end position="23"/>
    </location>
</feature>
<evidence type="ECO:0000256" key="4">
    <source>
        <dbReference type="ARBA" id="ARBA00022825"/>
    </source>
</evidence>
<dbReference type="Pfam" id="PF00082">
    <property type="entry name" value="Peptidase_S8"/>
    <property type="match status" value="1"/>
</dbReference>
<comment type="similarity">
    <text evidence="1 5">Belongs to the peptidase S8 family.</text>
</comment>
<dbReference type="InterPro" id="IPR022398">
    <property type="entry name" value="Peptidase_S8_His-AS"/>
</dbReference>
<evidence type="ECO:0000256" key="7">
    <source>
        <dbReference type="SAM" id="SignalP"/>
    </source>
</evidence>
<name>A0ABV7NZM4_9PSEU</name>
<dbReference type="InterPro" id="IPR036852">
    <property type="entry name" value="Peptidase_S8/S53_dom_sf"/>
</dbReference>
<keyword evidence="6" id="KW-0812">Transmembrane</keyword>
<keyword evidence="4" id="KW-0720">Serine protease</keyword>
<proteinExistence type="inferred from homology"/>
<dbReference type="PRINTS" id="PR00723">
    <property type="entry name" value="SUBTILISIN"/>
</dbReference>
<reference evidence="10" key="1">
    <citation type="journal article" date="2019" name="Int. J. Syst. Evol. Microbiol.">
        <title>The Global Catalogue of Microorganisms (GCM) 10K type strain sequencing project: providing services to taxonomists for standard genome sequencing and annotation.</title>
        <authorList>
            <consortium name="The Broad Institute Genomics Platform"/>
            <consortium name="The Broad Institute Genome Sequencing Center for Infectious Disease"/>
            <person name="Wu L."/>
            <person name="Ma J."/>
        </authorList>
    </citation>
    <scope>NUCLEOTIDE SEQUENCE [LARGE SCALE GENOMIC DNA]</scope>
    <source>
        <strain evidence="10">CGMCC 4.7676</strain>
    </source>
</reference>
<keyword evidence="2" id="KW-0645">Protease</keyword>
<comment type="caution">
    <text evidence="9">The sequence shown here is derived from an EMBL/GenBank/DDBJ whole genome shotgun (WGS) entry which is preliminary data.</text>
</comment>
<dbReference type="RefSeq" id="WP_378240945.1">
    <property type="nucleotide sequence ID" value="NZ_JBHRWK010000031.1"/>
</dbReference>
<evidence type="ECO:0000256" key="5">
    <source>
        <dbReference type="PROSITE-ProRule" id="PRU01240"/>
    </source>
</evidence>
<gene>
    <name evidence="9" type="ORF">ACFOSH_22165</name>
</gene>
<dbReference type="Gene3D" id="3.40.50.200">
    <property type="entry name" value="Peptidase S8/S53 domain"/>
    <property type="match status" value="1"/>
</dbReference>
<dbReference type="PANTHER" id="PTHR43806:SF11">
    <property type="entry name" value="CEREVISIN-RELATED"/>
    <property type="match status" value="1"/>
</dbReference>
<keyword evidence="6" id="KW-1133">Transmembrane helix</keyword>
<keyword evidence="7" id="KW-0732">Signal</keyword>
<accession>A0ABV7NZM4</accession>
<dbReference type="EMBL" id="JBHRWK010000031">
    <property type="protein sequence ID" value="MFC3452149.1"/>
    <property type="molecule type" value="Genomic_DNA"/>
</dbReference>
<protein>
    <submittedName>
        <fullName evidence="9">S8 family serine peptidase</fullName>
    </submittedName>
</protein>
<evidence type="ECO:0000259" key="8">
    <source>
        <dbReference type="Pfam" id="PF00082"/>
    </source>
</evidence>
<evidence type="ECO:0000256" key="2">
    <source>
        <dbReference type="ARBA" id="ARBA00022670"/>
    </source>
</evidence>
<evidence type="ECO:0000313" key="10">
    <source>
        <dbReference type="Proteomes" id="UP001595645"/>
    </source>
</evidence>
<dbReference type="PROSITE" id="PS51892">
    <property type="entry name" value="SUBTILASE"/>
    <property type="match status" value="1"/>
</dbReference>
<dbReference type="PANTHER" id="PTHR43806">
    <property type="entry name" value="PEPTIDASE S8"/>
    <property type="match status" value="1"/>
</dbReference>
<dbReference type="Proteomes" id="UP001595645">
    <property type="component" value="Unassembled WGS sequence"/>
</dbReference>
<dbReference type="InterPro" id="IPR015500">
    <property type="entry name" value="Peptidase_S8_subtilisin-rel"/>
</dbReference>
<organism evidence="9 10">
    <name type="scientific">Amycolatopsis speibonae</name>
    <dbReference type="NCBI Taxonomy" id="1450224"/>
    <lineage>
        <taxon>Bacteria</taxon>
        <taxon>Bacillati</taxon>
        <taxon>Actinomycetota</taxon>
        <taxon>Actinomycetes</taxon>
        <taxon>Pseudonocardiales</taxon>
        <taxon>Pseudonocardiaceae</taxon>
        <taxon>Amycolatopsis</taxon>
    </lineage>
</organism>
<comment type="caution">
    <text evidence="5">Lacks conserved residue(s) required for the propagation of feature annotation.</text>
</comment>
<keyword evidence="6" id="KW-0472">Membrane</keyword>
<feature type="domain" description="Peptidase S8/S53" evidence="8">
    <location>
        <begin position="70"/>
        <end position="293"/>
    </location>
</feature>
<evidence type="ECO:0000256" key="6">
    <source>
        <dbReference type="SAM" id="Phobius"/>
    </source>
</evidence>
<dbReference type="InterPro" id="IPR050131">
    <property type="entry name" value="Peptidase_S8_subtilisin-like"/>
</dbReference>
<sequence>MRRPLAVACATLTLLANGGLAAAQDTELPQIPQTLKAGQACTSPSGKKVPSVPWQLPYLGVDRLWALSKGDGVTVAVVDTGVDKSVLPVQPVGDAGTDCVGHGTVVASLIAAPLADGERVSGLAPGARVLAVRGTEKTGAATAASIAGALDGAVAAGARIICVAVAVTDADPALKEAVDRAVAVGALVVAAAGRDMTKARDTPPGPYYPAAFPGVLAVSAIGPDGKPDAKAAPGSLAAPGNLVVGKGPGGGAAVGAGPAFAAAHVAAAAALIRSYRPEATAADLARRLRDTAYPQAGVTVLDPLAALTSVASGVGAAAAARREPVVLTPGPDLGPARQAAWTVVVGVVVAVGLLGAAAVVVPRGRRRRWRAGSSGS</sequence>
<keyword evidence="10" id="KW-1185">Reference proteome</keyword>
<feature type="transmembrane region" description="Helical" evidence="6">
    <location>
        <begin position="339"/>
        <end position="361"/>
    </location>
</feature>
<dbReference type="SUPFAM" id="SSF52743">
    <property type="entry name" value="Subtilisin-like"/>
    <property type="match status" value="1"/>
</dbReference>